<evidence type="ECO:0000313" key="3">
    <source>
        <dbReference type="EMBL" id="AMK50390.1"/>
    </source>
</evidence>
<evidence type="ECO:0000256" key="1">
    <source>
        <dbReference type="SAM" id="Coils"/>
    </source>
</evidence>
<accession>A0A140DMB7</accession>
<keyword evidence="1" id="KW-0175">Coiled coil</keyword>
<dbReference type="Proteomes" id="UP000031866">
    <property type="component" value="Chromosome"/>
</dbReference>
<dbReference type="Gene3D" id="1.20.1600.10">
    <property type="entry name" value="Outer membrane efflux proteins (OEP)"/>
    <property type="match status" value="1"/>
</dbReference>
<name>A0A140DMB7_CLOBE</name>
<dbReference type="STRING" id="1520.LF65_02581"/>
<dbReference type="EMBL" id="CP010086">
    <property type="protein sequence ID" value="AMK50390.1"/>
    <property type="molecule type" value="Genomic_DNA"/>
</dbReference>
<reference evidence="4" key="1">
    <citation type="submission" date="2014-12" db="EMBL/GenBank/DDBJ databases">
        <title>Genome sequence of Clostridium beijerinckii strain 59B.</title>
        <authorList>
            <person name="Little G.T."/>
            <person name="Minton N.P."/>
        </authorList>
    </citation>
    <scope>NUCLEOTIDE SEQUENCE [LARGE SCALE GENOMIC DNA]</scope>
    <source>
        <strain evidence="4">59B</strain>
    </source>
</reference>
<feature type="chain" id="PRO_5007301937" description="Outer membrane efflux protein" evidence="2">
    <location>
        <begin position="28"/>
        <end position="445"/>
    </location>
</feature>
<feature type="signal peptide" evidence="2">
    <location>
        <begin position="1"/>
        <end position="27"/>
    </location>
</feature>
<dbReference type="SUPFAM" id="SSF56954">
    <property type="entry name" value="Outer membrane efflux proteins (OEP)"/>
    <property type="match status" value="1"/>
</dbReference>
<evidence type="ECO:0008006" key="5">
    <source>
        <dbReference type="Google" id="ProtNLM"/>
    </source>
</evidence>
<evidence type="ECO:0000256" key="2">
    <source>
        <dbReference type="SAM" id="SignalP"/>
    </source>
</evidence>
<feature type="coiled-coil region" evidence="1">
    <location>
        <begin position="345"/>
        <end position="397"/>
    </location>
</feature>
<proteinExistence type="predicted"/>
<keyword evidence="2" id="KW-0732">Signal</keyword>
<sequence length="445" mass="50582">MNKKINKVIATGITVSMINGAIVPAFAVENAKTVSDKSNSIVLNSSTSGENTNTLNGQTTKTKKVITLDELIKCAVDNSDKLALKEKELKLYDDKLDLQDEKDDFSDDNNLKTGNDTVDDFPSDKLKLQKKQTAQSEAFLHDQITNDVTKRYNAIILKKIDIDKLKTGLEIKNNDLDALKMKVSVGLAIPNQLEDKQIELNKAQDEIKAKENSLKNNLDYLGVLTNLNLSDNTLDSSISYKTLKIDVSLDKYLDDKIDSYLKYNDEIIKLTDDYMHGLREEDMNKLSYYENKVVKVNKNDYYEIDGDGNKTFNTQEYCLAIVSYVQQYLNAFNNYQSYLEGRYSLAEAKVKLDDSKKSLKKVLKENYSTLCDLENQIKRLNEQIISNNTKLRSLKAKVDLGIITENDFKAELLKSKELDNSLMNIINTYNILKNSIEKPWVLSSN</sequence>
<dbReference type="RefSeq" id="WP_061114834.1">
    <property type="nucleotide sequence ID" value="NZ_CP010086.2"/>
</dbReference>
<gene>
    <name evidence="3" type="ORF">LF65_02581</name>
</gene>
<organism evidence="3 4">
    <name type="scientific">Clostridium beijerinckii</name>
    <name type="common">Clostridium MP</name>
    <dbReference type="NCBI Taxonomy" id="1520"/>
    <lineage>
        <taxon>Bacteria</taxon>
        <taxon>Bacillati</taxon>
        <taxon>Bacillota</taxon>
        <taxon>Clostridia</taxon>
        <taxon>Eubacteriales</taxon>
        <taxon>Clostridiaceae</taxon>
        <taxon>Clostridium</taxon>
    </lineage>
</organism>
<protein>
    <recommendedName>
        <fullName evidence="5">Outer membrane efflux protein</fullName>
    </recommendedName>
</protein>
<feature type="coiled-coil region" evidence="1">
    <location>
        <begin position="162"/>
        <end position="213"/>
    </location>
</feature>
<dbReference type="KEGG" id="cbei:LF65_02581"/>
<dbReference type="AlphaFoldDB" id="A0A140DMB7"/>
<dbReference type="OrthoDB" id="1756421at2"/>
<evidence type="ECO:0000313" key="4">
    <source>
        <dbReference type="Proteomes" id="UP000031866"/>
    </source>
</evidence>